<dbReference type="SUPFAM" id="SSF58104">
    <property type="entry name" value="Methyl-accepting chemotaxis protein (MCP) signaling domain"/>
    <property type="match status" value="1"/>
</dbReference>
<proteinExistence type="inferred from homology"/>
<dbReference type="PANTHER" id="PTHR43531:SF14">
    <property type="entry name" value="METHYL-ACCEPTING CHEMOTAXIS PROTEIN I-RELATED"/>
    <property type="match status" value="1"/>
</dbReference>
<dbReference type="PRINTS" id="PR00260">
    <property type="entry name" value="CHEMTRNSDUCR"/>
</dbReference>
<feature type="transmembrane region" description="Helical" evidence="5">
    <location>
        <begin position="205"/>
        <end position="225"/>
    </location>
</feature>
<keyword evidence="5" id="KW-0812">Transmembrane</keyword>
<dbReference type="CDD" id="cd19411">
    <property type="entry name" value="MCP2201-like_sensor"/>
    <property type="match status" value="1"/>
</dbReference>
<accession>A0ABP8LF42</accession>
<name>A0ABP8LF42_9BURK</name>
<dbReference type="InterPro" id="IPR047347">
    <property type="entry name" value="YvaQ-like_sensor"/>
</dbReference>
<dbReference type="InterPro" id="IPR004090">
    <property type="entry name" value="Chemotax_Me-accpt_rcpt"/>
</dbReference>
<comment type="similarity">
    <text evidence="2">Belongs to the methyl-accepting chemotaxis (MCP) protein family.</text>
</comment>
<dbReference type="PANTHER" id="PTHR43531">
    <property type="entry name" value="PROTEIN ICFG"/>
    <property type="match status" value="1"/>
</dbReference>
<evidence type="ECO:0000313" key="9">
    <source>
        <dbReference type="Proteomes" id="UP001501788"/>
    </source>
</evidence>
<dbReference type="PROSITE" id="PS50885">
    <property type="entry name" value="HAMP"/>
    <property type="match status" value="1"/>
</dbReference>
<feature type="transmembrane region" description="Helical" evidence="5">
    <location>
        <begin position="27"/>
        <end position="49"/>
    </location>
</feature>
<reference evidence="9" key="1">
    <citation type="journal article" date="2019" name="Int. J. Syst. Evol. Microbiol.">
        <title>The Global Catalogue of Microorganisms (GCM) 10K type strain sequencing project: providing services to taxonomists for standard genome sequencing and annotation.</title>
        <authorList>
            <consortium name="The Broad Institute Genomics Platform"/>
            <consortium name="The Broad Institute Genome Sequencing Center for Infectious Disease"/>
            <person name="Wu L."/>
            <person name="Ma J."/>
        </authorList>
    </citation>
    <scope>NUCLEOTIDE SEQUENCE [LARGE SCALE GENOMIC DNA]</scope>
    <source>
        <strain evidence="9">JCM 31890</strain>
    </source>
</reference>
<dbReference type="Pfam" id="PF00015">
    <property type="entry name" value="MCPsignal"/>
    <property type="match status" value="1"/>
</dbReference>
<dbReference type="Proteomes" id="UP001501788">
    <property type="component" value="Unassembled WGS sequence"/>
</dbReference>
<keyword evidence="5" id="KW-0472">Membrane</keyword>
<dbReference type="PROSITE" id="PS50111">
    <property type="entry name" value="CHEMOTAXIS_TRANSDUC_2"/>
    <property type="match status" value="1"/>
</dbReference>
<dbReference type="SMART" id="SM00283">
    <property type="entry name" value="MA"/>
    <property type="match status" value="1"/>
</dbReference>
<organism evidence="8 9">
    <name type="scientific">Acidovorax lacteus</name>
    <dbReference type="NCBI Taxonomy" id="1924988"/>
    <lineage>
        <taxon>Bacteria</taxon>
        <taxon>Pseudomonadati</taxon>
        <taxon>Pseudomonadota</taxon>
        <taxon>Betaproteobacteria</taxon>
        <taxon>Burkholderiales</taxon>
        <taxon>Comamonadaceae</taxon>
        <taxon>Acidovorax</taxon>
    </lineage>
</organism>
<keyword evidence="4" id="KW-0175">Coiled coil</keyword>
<evidence type="ECO:0000259" key="6">
    <source>
        <dbReference type="PROSITE" id="PS50111"/>
    </source>
</evidence>
<keyword evidence="1" id="KW-0488">Methylation</keyword>
<evidence type="ECO:0000259" key="7">
    <source>
        <dbReference type="PROSITE" id="PS50885"/>
    </source>
</evidence>
<dbReference type="Gene3D" id="1.10.287.950">
    <property type="entry name" value="Methyl-accepting chemotaxis protein"/>
    <property type="match status" value="1"/>
</dbReference>
<evidence type="ECO:0000256" key="5">
    <source>
        <dbReference type="SAM" id="Phobius"/>
    </source>
</evidence>
<gene>
    <name evidence="8" type="ORF">GCM10023090_25400</name>
</gene>
<dbReference type="InterPro" id="IPR004089">
    <property type="entry name" value="MCPsignal_dom"/>
</dbReference>
<keyword evidence="3" id="KW-0807">Transducer</keyword>
<feature type="coiled-coil region" evidence="4">
    <location>
        <begin position="96"/>
        <end position="127"/>
    </location>
</feature>
<evidence type="ECO:0000256" key="1">
    <source>
        <dbReference type="ARBA" id="ARBA00022481"/>
    </source>
</evidence>
<feature type="domain" description="HAMP" evidence="7">
    <location>
        <begin position="241"/>
        <end position="282"/>
    </location>
</feature>
<keyword evidence="5" id="KW-1133">Transmembrane helix</keyword>
<protein>
    <submittedName>
        <fullName evidence="8">Methyl-accepting chemotaxis protein</fullName>
    </submittedName>
</protein>
<dbReference type="CDD" id="cd11386">
    <property type="entry name" value="MCP_signal"/>
    <property type="match status" value="1"/>
</dbReference>
<comment type="caution">
    <text evidence="8">The sequence shown here is derived from an EMBL/GenBank/DDBJ whole genome shotgun (WGS) entry which is preliminary data.</text>
</comment>
<dbReference type="InterPro" id="IPR024478">
    <property type="entry name" value="HlyB_4HB_MCP"/>
</dbReference>
<feature type="domain" description="Methyl-accepting transducer" evidence="6">
    <location>
        <begin position="287"/>
        <end position="516"/>
    </location>
</feature>
<sequence length="532" mass="56231">MGAAQVATQYHAKGVRMLARMPVARQLLLGFGLISLITLLEAAVVWFSVSGMDNSLRYASDRLFPQVERIGQLEVTIVRASLETRHAMLMRTPQEREATLAEIDRLVQRAEQLIADMERDLSTAEGKQRLDAVKRSKEGFLAAAGQIIPLIRAGQVDPAVDMLTNKVIPARNAFLGAIEHQREWQRELLLTSNAKALTTGARTEWLVLVVAVLTALLGIGLALAFSRHLARLLGGEPGDAVEAVQAIAAGNLVQQVPVRAGDTRSVMAALAAMQQGLTGLVASVHAEVDSVTSASGQIASGNADLALRTERQAASLQQIASTMAQITQSVRANSESARHAVEMAATASAAAEAGGEVVGKVVSTMGEIQGSSRQISDITGTIDSIAFQTNILALNAAVEAARAGEAGRGFAVVASEVRALAQRSAEASREIRSLIAASVSKIDDGDQLVKDAGQRMEEIVRQVHMVSQMLSDMSNNGDAQTRSIDMASAALAKIDQDTAQNTALVERSAAASESLQHNAEKLGVAVSAFRIS</sequence>
<evidence type="ECO:0000256" key="3">
    <source>
        <dbReference type="PROSITE-ProRule" id="PRU00284"/>
    </source>
</evidence>
<evidence type="ECO:0000256" key="4">
    <source>
        <dbReference type="SAM" id="Coils"/>
    </source>
</evidence>
<dbReference type="EMBL" id="BAABEX010000029">
    <property type="protein sequence ID" value="GAA4427713.1"/>
    <property type="molecule type" value="Genomic_DNA"/>
</dbReference>
<evidence type="ECO:0000313" key="8">
    <source>
        <dbReference type="EMBL" id="GAA4427713.1"/>
    </source>
</evidence>
<dbReference type="Pfam" id="PF12729">
    <property type="entry name" value="4HB_MCP_1"/>
    <property type="match status" value="1"/>
</dbReference>
<dbReference type="InterPro" id="IPR003660">
    <property type="entry name" value="HAMP_dom"/>
</dbReference>
<evidence type="ECO:0000256" key="2">
    <source>
        <dbReference type="ARBA" id="ARBA00029447"/>
    </source>
</evidence>
<dbReference type="InterPro" id="IPR051310">
    <property type="entry name" value="MCP_chemotaxis"/>
</dbReference>
<keyword evidence="9" id="KW-1185">Reference proteome</keyword>